<comment type="caution">
    <text evidence="2">The sequence shown here is derived from an EMBL/GenBank/DDBJ whole genome shotgun (WGS) entry which is preliminary data.</text>
</comment>
<evidence type="ECO:0000256" key="1">
    <source>
        <dbReference type="SAM" id="SignalP"/>
    </source>
</evidence>
<keyword evidence="1" id="KW-0732">Signal</keyword>
<dbReference type="Proteomes" id="UP000295685">
    <property type="component" value="Unassembled WGS sequence"/>
</dbReference>
<organism evidence="2 5">
    <name type="scientific">Mycobacteroides salmoniphilum</name>
    <dbReference type="NCBI Taxonomy" id="404941"/>
    <lineage>
        <taxon>Bacteria</taxon>
        <taxon>Bacillati</taxon>
        <taxon>Actinomycetota</taxon>
        <taxon>Actinomycetes</taxon>
        <taxon>Mycobacteriales</taxon>
        <taxon>Mycobacteriaceae</taxon>
        <taxon>Mycobacteroides</taxon>
    </lineage>
</organism>
<accession>A0A4R8SBV7</accession>
<dbReference type="EMBL" id="PECK01000008">
    <property type="protein sequence ID" value="TDZ92062.1"/>
    <property type="molecule type" value="Genomic_DNA"/>
</dbReference>
<proteinExistence type="predicted"/>
<evidence type="ECO:0000313" key="4">
    <source>
        <dbReference type="Proteomes" id="UP000294844"/>
    </source>
</evidence>
<dbReference type="EMBL" id="PECM01000005">
    <property type="protein sequence ID" value="TEA07293.1"/>
    <property type="molecule type" value="Genomic_DNA"/>
</dbReference>
<name>A0A4R8SBV7_9MYCO</name>
<dbReference type="RefSeq" id="WP_134148691.1">
    <property type="nucleotide sequence ID" value="NZ_PECK01000008.1"/>
</dbReference>
<feature type="signal peptide" evidence="1">
    <location>
        <begin position="1"/>
        <end position="28"/>
    </location>
</feature>
<dbReference type="Proteomes" id="UP000294844">
    <property type="component" value="Unassembled WGS sequence"/>
</dbReference>
<evidence type="ECO:0000313" key="2">
    <source>
        <dbReference type="EMBL" id="TDZ92062.1"/>
    </source>
</evidence>
<sequence length="174" mass="17818" precursor="true">MKHPLARFTAAAVPMTAALLVGETVALAEPDFPNLDLFVAAPAKDYAAGPDVKYPMLSFTTRTGLHCAISSSRGSTGASCYGAIPGAGQGVTSVSANDYQSGFGTGELTDIDKAALAGRGLPSGQKLTLGPGGRVMGGDQITCAVDDSLVACVVDRKSGERRGFVVQPQDSYTF</sequence>
<dbReference type="AlphaFoldDB" id="A0A4R8SBV7"/>
<protein>
    <submittedName>
        <fullName evidence="2">Uncharacterized protein</fullName>
    </submittedName>
</protein>
<feature type="chain" id="PRO_5020555879" evidence="1">
    <location>
        <begin position="29"/>
        <end position="174"/>
    </location>
</feature>
<reference evidence="4 5" key="1">
    <citation type="journal article" date="2019" name="Sci. Rep.">
        <title>Extended insight into the Mycobacterium chelonae-abscessus complex through whole genome sequencing of Mycobacterium salmoniphilum outbreak and Mycobacterium salmoniphilum-like strains.</title>
        <authorList>
            <person name="Behra P.R.K."/>
            <person name="Das S."/>
            <person name="Pettersson B.M.F."/>
            <person name="Shirreff L."/>
            <person name="DuCote T."/>
            <person name="Jacobsson K.G."/>
            <person name="Ennis D.G."/>
            <person name="Kirsebom L.A."/>
        </authorList>
    </citation>
    <scope>NUCLEOTIDE SEQUENCE [LARGE SCALE GENOMIC DNA]</scope>
    <source>
        <strain evidence="3 4">CCUG 60883</strain>
        <strain evidence="2 5">CCUG 60885</strain>
    </source>
</reference>
<evidence type="ECO:0000313" key="5">
    <source>
        <dbReference type="Proteomes" id="UP000295685"/>
    </source>
</evidence>
<keyword evidence="4" id="KW-1185">Reference proteome</keyword>
<gene>
    <name evidence="3" type="ORF">CCUG60883_01326</name>
    <name evidence="2" type="ORF">CCUG60885_04176</name>
</gene>
<evidence type="ECO:0000313" key="3">
    <source>
        <dbReference type="EMBL" id="TEA07293.1"/>
    </source>
</evidence>